<dbReference type="InterPro" id="IPR054499">
    <property type="entry name" value="DA_C"/>
</dbReference>
<evidence type="ECO:0000256" key="2">
    <source>
        <dbReference type="ARBA" id="ARBA00046325"/>
    </source>
</evidence>
<keyword evidence="7" id="KW-1185">Reference proteome</keyword>
<dbReference type="Proteomes" id="UP000224634">
    <property type="component" value="Unassembled WGS sequence"/>
</dbReference>
<dbReference type="Pfam" id="PF24137">
    <property type="entry name" value="DA_N"/>
    <property type="match status" value="1"/>
</dbReference>
<keyword evidence="1" id="KW-0413">Isomerase</keyword>
<keyword evidence="3" id="KW-0732">Signal</keyword>
<evidence type="ECO:0000256" key="3">
    <source>
        <dbReference type="SAM" id="SignalP"/>
    </source>
</evidence>
<evidence type="ECO:0000313" key="7">
    <source>
        <dbReference type="Proteomes" id="UP000224634"/>
    </source>
</evidence>
<comment type="caution">
    <text evidence="6">The sequence shown here is derived from an EMBL/GenBank/DDBJ whole genome shotgun (WGS) entry which is preliminary data.</text>
</comment>
<dbReference type="InterPro" id="IPR056402">
    <property type="entry name" value="DA_N"/>
</dbReference>
<dbReference type="Pfam" id="PF22903">
    <property type="entry name" value="DA_C"/>
    <property type="match status" value="1"/>
</dbReference>
<name>A0A2B7Y1I2_POLH7</name>
<sequence length="390" mass="43024">MSLAAAKLVILGCLLASLAVVDGRSPSRCRMSQMRKPDIVEGQVEIDTSPMKPFQWPAISAFNSTAWENWHFDGVAQDGTSALAVTFSRGTRAPESRNGILPIMLNAVWPNGTSFSKTLYAEHAMVEECVGATYGIWDGRGFESRFEVARDSSQATILINSTDFDAELFLTSISKPRYANGLVFPDAEGSVAVVPLIYRNEAIPAGRANAEMKIVGELFSFEGIGGSDRTWAPFPRETLSDHWWWTRAVTGPYTLGFWNFTSAIDNSTYVGAYLDEDGESIFRYHGNVAETCSGDCVRMTLLNDDRSRLNRKGSDKSTGFRIELQSGTSGEQWEFEIQHSNIVFENVSPTNEYWQFANTAKGGAVGREMFRGAASSEQSMATKKGTLPWE</sequence>
<protein>
    <recommendedName>
        <fullName evidence="8">AttH domain-containing protein</fullName>
    </recommendedName>
</protein>
<feature type="domain" description="Diels-Alderase N-terminal" evidence="5">
    <location>
        <begin position="59"/>
        <end position="231"/>
    </location>
</feature>
<reference evidence="6 7" key="1">
    <citation type="submission" date="2017-10" db="EMBL/GenBank/DDBJ databases">
        <title>Comparative genomics in systemic dimorphic fungi from Ajellomycetaceae.</title>
        <authorList>
            <person name="Munoz J.F."/>
            <person name="Mcewen J.G."/>
            <person name="Clay O.K."/>
            <person name="Cuomo C.A."/>
        </authorList>
    </citation>
    <scope>NUCLEOTIDE SEQUENCE [LARGE SCALE GENOMIC DNA]</scope>
    <source>
        <strain evidence="6 7">UAMH7299</strain>
    </source>
</reference>
<evidence type="ECO:0008006" key="8">
    <source>
        <dbReference type="Google" id="ProtNLM"/>
    </source>
</evidence>
<feature type="signal peptide" evidence="3">
    <location>
        <begin position="1"/>
        <end position="23"/>
    </location>
</feature>
<dbReference type="AlphaFoldDB" id="A0A2B7Y1I2"/>
<feature type="chain" id="PRO_5012993413" description="AttH domain-containing protein" evidence="3">
    <location>
        <begin position="24"/>
        <end position="390"/>
    </location>
</feature>
<proteinExistence type="inferred from homology"/>
<evidence type="ECO:0000259" key="5">
    <source>
        <dbReference type="Pfam" id="PF24137"/>
    </source>
</evidence>
<dbReference type="STRING" id="1447883.A0A2B7Y1I2"/>
<evidence type="ECO:0000313" key="6">
    <source>
        <dbReference type="EMBL" id="PGH15055.1"/>
    </source>
</evidence>
<feature type="domain" description="Diels-Alderase C-terminal" evidence="4">
    <location>
        <begin position="239"/>
        <end position="378"/>
    </location>
</feature>
<dbReference type="SUPFAM" id="SSF159245">
    <property type="entry name" value="AttH-like"/>
    <property type="match status" value="1"/>
</dbReference>
<evidence type="ECO:0000256" key="1">
    <source>
        <dbReference type="ARBA" id="ARBA00023235"/>
    </source>
</evidence>
<gene>
    <name evidence="6" type="ORF">AJ80_05680</name>
</gene>
<comment type="similarity">
    <text evidence="2">Belongs to the Diels-Alderase family.</text>
</comment>
<organism evidence="6 7">
    <name type="scientific">Polytolypa hystricis (strain UAMH7299)</name>
    <dbReference type="NCBI Taxonomy" id="1447883"/>
    <lineage>
        <taxon>Eukaryota</taxon>
        <taxon>Fungi</taxon>
        <taxon>Dikarya</taxon>
        <taxon>Ascomycota</taxon>
        <taxon>Pezizomycotina</taxon>
        <taxon>Eurotiomycetes</taxon>
        <taxon>Eurotiomycetidae</taxon>
        <taxon>Onygenales</taxon>
        <taxon>Onygenales incertae sedis</taxon>
        <taxon>Polytolypa</taxon>
    </lineage>
</organism>
<dbReference type="EMBL" id="PDNA01000086">
    <property type="protein sequence ID" value="PGH15055.1"/>
    <property type="molecule type" value="Genomic_DNA"/>
</dbReference>
<accession>A0A2B7Y1I2</accession>
<dbReference type="OrthoDB" id="4287251at2759"/>
<evidence type="ECO:0000259" key="4">
    <source>
        <dbReference type="Pfam" id="PF22903"/>
    </source>
</evidence>
<dbReference type="GO" id="GO:0016853">
    <property type="term" value="F:isomerase activity"/>
    <property type="evidence" value="ECO:0007669"/>
    <property type="project" value="UniProtKB-KW"/>
</dbReference>